<evidence type="ECO:0000256" key="2">
    <source>
        <dbReference type="ARBA" id="ARBA00022450"/>
    </source>
</evidence>
<dbReference type="Gene3D" id="1.10.1200.10">
    <property type="entry name" value="ACP-like"/>
    <property type="match status" value="1"/>
</dbReference>
<dbReference type="Gene3D" id="3.30.300.30">
    <property type="match status" value="2"/>
</dbReference>
<dbReference type="SMART" id="SM00823">
    <property type="entry name" value="PKS_PP"/>
    <property type="match status" value="2"/>
</dbReference>
<dbReference type="SUPFAM" id="SSF52777">
    <property type="entry name" value="CoA-dependent acyltransferases"/>
    <property type="match status" value="4"/>
</dbReference>
<dbReference type="Gene3D" id="2.30.38.10">
    <property type="entry name" value="Luciferase, Domain 3"/>
    <property type="match status" value="1"/>
</dbReference>
<dbReference type="InterPro" id="IPR001242">
    <property type="entry name" value="Condensation_dom"/>
</dbReference>
<dbReference type="InterPro" id="IPR020806">
    <property type="entry name" value="PKS_PP-bd"/>
</dbReference>
<dbReference type="InterPro" id="IPR009081">
    <property type="entry name" value="PP-bd_ACP"/>
</dbReference>
<dbReference type="Gene3D" id="3.40.50.12780">
    <property type="entry name" value="N-terminal domain of ligase-like"/>
    <property type="match status" value="1"/>
</dbReference>
<dbReference type="Gene3D" id="3.40.50.980">
    <property type="match status" value="4"/>
</dbReference>
<sequence>MTVPLSFSQERLWFLQSLDPQDVTYNLTAVRRLRGRLDAKALTSAFGDVVARHAALRTRFPAPDGSPVAVVEPPGPIRVECLAARSEQQAHRLVAERINQAFDLAAAPPVRITLVRLADDHHILSVVLHHVIADGWSLNILFDEFAQFYAARRDGVTIDLPLPPVEFGDHAVTQRNASPDVEYWTRRLAGAASLDLPLDRARPARRGSAGAEIIFRIPPDVGSALGKFARQQRCTLFMVLLAAYQVLLARHSGQDDVLVGSPTAGRDLPELEPVVGLFASTLVLRGDLSGDPTFTEFLSRTRTRVSEAMTHRDVPIERVLSALDIERDLSRTPLFQTLFALHSAAVGYAESPQFADLASQPYPHDCRRAMSDVTLDIWPRADGLLGSLVYNVDLLTQSTMDRMAARFQRLLASVVANPGLPVSALALHTADELKQLEAWNQTECPVPAGTVADLVVEQAARTPDTIAVTCGDTTLTYRSLVAQAREVADRLRADGVKPGDIVPIQLPRSADLVAELLGVMLADAAYLPIDPSYPESRISYVLSDARSAPVPAGTAYLLYTSGSTGRPKGVVIPHSALTNFVSAMRNLIPPRAGDVWLALTSLSFDISALELYLPLISGGRVVIAGEETSRDGAALARLIKDTGVTHVQATPSGWRMLLAGQVETSDVVALAGGEALPLKLARELRAQVRRLINMYGPTETTVWSTAWDVPLEPAEVSIGYPIANTTVHVLAGNQAALIGVPGELAIGGAGLATGYHGRPELTAERFVTGPCGRIYRTGDRVRRLADGRLEFLGRLDHQVKLRGHRIEPGEVEAVLESAPNVDRAVVVVRDDALIAYVIGETEGLREHAADILPDYMLPTFVRLDAFPLTANGKINRAALPAPDRPAGRGGPPRTHAEKTVAAVFADVLGRDDVGAEDDFFALGGHSLLATKVAARLGGLPVRAVFTHSTVTGLAASLTDHIPTEVPQPRPVGTPPPLSPGQERLWFLQRLDPDDASYTMFIVRRLAGPLDVTTFRRACTDLVARHESLRTAFPEVDGRPLAVVQDPEPVDVEYIDVGSEDEARARAAQQTNSPFDLAAPPLRFTLMRLDEADHVLCVTMHHIIADGWSLNVFLDDLSTLYSGAELTELPVQHGDIALWQRGREPSLDYWLNQLADPPVLDLPRCTNGHGGFHAFRIPGDVANGLERVGREHGATLFMVLLAAYQVLLARHTGQTDLLVGSPVAGRDLVELEPVIGYLSNTVVLRGDLSANPVFTEFLERTRDTVLDAMANQDVPFESLLARLGVGRDLTRTPLLQTMAVLHTQALPRETLGDLRMTMFDAGYRQAKFDLMLEAWRDPDSIYTVLGYDTAVFDATTVAQFAERFTTILSGIASRPELSLSALPVLTEADHTLLATLGGSSAHPPSTSVPELIDEAFETCSDEIALVCGEKAITYGELGERVARTASATPGAVLGIESSRNIDTIVSLLAAWRGGAAYLPLDPDLPPARRTYLLEDSSAADASRGLAYVLYTSGSTGLPKGVLVDHENLAARVHWMREAYELGPGDRIVQLASLSFDTHAEEIYPALTTGATVVLLPEGPTALPALLARQPGITVLDLPTAFFHRLVDMIDDVPWPDSLRLIILGGEQLQQASLRRWRDHFGDRVRIVNTYGPTETTIVATAGDLGDDVHIGRPISATTVRIEDEYGRLVPPGSPGELAIGGAGVARGYRNRPDLTAQRFVNREGGRYYLTGDRVRWRPDGNLEFLGRTDDQVKVRGHRIEPGEIESRLLEHPEITAAKVIARHDKLIAYTVGRCEPGYLKETLPPYMIPVSWVELVELPLTRNGKVDTAALPDPEPVRDIGFIEPCTEAEELVVFVWGEVLGIDGISATDDFFALGGHSLLAVQVAARLGSIIEVDVPIRMLFTLPTVEQLAAGLENLLVEATS</sequence>
<feature type="domain" description="Carrier" evidence="4">
    <location>
        <begin position="1843"/>
        <end position="1918"/>
    </location>
</feature>
<dbReference type="InterPro" id="IPR042099">
    <property type="entry name" value="ANL_N_sf"/>
</dbReference>
<comment type="cofactor">
    <cofactor evidence="1">
        <name>pantetheine 4'-phosphate</name>
        <dbReference type="ChEBI" id="CHEBI:47942"/>
    </cofactor>
</comment>
<protein>
    <submittedName>
        <fullName evidence="5">Non-ribosomal peptide synthetase component F</fullName>
    </submittedName>
</protein>
<evidence type="ECO:0000256" key="3">
    <source>
        <dbReference type="ARBA" id="ARBA00022553"/>
    </source>
</evidence>
<reference evidence="5 6" key="1">
    <citation type="submission" date="2021-03" db="EMBL/GenBank/DDBJ databases">
        <title>Sequencing the genomes of 1000 actinobacteria strains.</title>
        <authorList>
            <person name="Klenk H.-P."/>
        </authorList>
    </citation>
    <scope>NUCLEOTIDE SEQUENCE [LARGE SCALE GENOMIC DNA]</scope>
    <source>
        <strain evidence="5 6">DSM 46670</strain>
    </source>
</reference>
<dbReference type="PROSITE" id="PS00455">
    <property type="entry name" value="AMP_BINDING"/>
    <property type="match status" value="2"/>
</dbReference>
<dbReference type="EMBL" id="JAGINW010000001">
    <property type="protein sequence ID" value="MBP2325818.1"/>
    <property type="molecule type" value="Genomic_DNA"/>
</dbReference>
<dbReference type="InterPro" id="IPR045851">
    <property type="entry name" value="AMP-bd_C_sf"/>
</dbReference>
<dbReference type="InterPro" id="IPR006162">
    <property type="entry name" value="Ppantetheine_attach_site"/>
</dbReference>
<dbReference type="Pfam" id="PF00550">
    <property type="entry name" value="PP-binding"/>
    <property type="match status" value="2"/>
</dbReference>
<organism evidence="5 6">
    <name type="scientific">Kibdelosporangium banguiense</name>
    <dbReference type="NCBI Taxonomy" id="1365924"/>
    <lineage>
        <taxon>Bacteria</taxon>
        <taxon>Bacillati</taxon>
        <taxon>Actinomycetota</taxon>
        <taxon>Actinomycetes</taxon>
        <taxon>Pseudonocardiales</taxon>
        <taxon>Pseudonocardiaceae</taxon>
        <taxon>Kibdelosporangium</taxon>
    </lineage>
</organism>
<dbReference type="RefSeq" id="WP_209642968.1">
    <property type="nucleotide sequence ID" value="NZ_JAGINW010000001.1"/>
</dbReference>
<feature type="domain" description="Carrier" evidence="4">
    <location>
        <begin position="891"/>
        <end position="961"/>
    </location>
</feature>
<dbReference type="Gene3D" id="3.30.559.30">
    <property type="entry name" value="Nonribosomal peptide synthetase, condensation domain"/>
    <property type="match status" value="2"/>
</dbReference>
<dbReference type="PROSITE" id="PS50075">
    <property type="entry name" value="CARRIER"/>
    <property type="match status" value="2"/>
</dbReference>
<keyword evidence="3" id="KW-0597">Phosphoprotein</keyword>
<dbReference type="Proteomes" id="UP001519332">
    <property type="component" value="Unassembled WGS sequence"/>
</dbReference>
<gene>
    <name evidence="5" type="ORF">JOF56_006203</name>
</gene>
<dbReference type="InterPro" id="IPR025110">
    <property type="entry name" value="AMP-bd_C"/>
</dbReference>
<dbReference type="PANTHER" id="PTHR45527">
    <property type="entry name" value="NONRIBOSOMAL PEPTIDE SYNTHETASE"/>
    <property type="match status" value="1"/>
</dbReference>
<dbReference type="Pfam" id="PF13193">
    <property type="entry name" value="AMP-binding_C"/>
    <property type="match status" value="2"/>
</dbReference>
<keyword evidence="2" id="KW-0596">Phosphopantetheine</keyword>
<keyword evidence="6" id="KW-1185">Reference proteome</keyword>
<comment type="caution">
    <text evidence="5">The sequence shown here is derived from an EMBL/GenBank/DDBJ whole genome shotgun (WGS) entry which is preliminary data.</text>
</comment>
<dbReference type="InterPro" id="IPR000873">
    <property type="entry name" value="AMP-dep_synth/lig_dom"/>
</dbReference>
<dbReference type="InterPro" id="IPR036736">
    <property type="entry name" value="ACP-like_sf"/>
</dbReference>
<dbReference type="PROSITE" id="PS00012">
    <property type="entry name" value="PHOSPHOPANTETHEINE"/>
    <property type="match status" value="2"/>
</dbReference>
<dbReference type="CDD" id="cd05930">
    <property type="entry name" value="A_NRPS"/>
    <property type="match status" value="2"/>
</dbReference>
<dbReference type="Pfam" id="PF00668">
    <property type="entry name" value="Condensation"/>
    <property type="match status" value="2"/>
</dbReference>
<dbReference type="Gene3D" id="3.30.559.10">
    <property type="entry name" value="Chloramphenicol acetyltransferase-like domain"/>
    <property type="match status" value="2"/>
</dbReference>
<name>A0ABS4TN27_9PSEU</name>
<evidence type="ECO:0000259" key="4">
    <source>
        <dbReference type="PROSITE" id="PS50075"/>
    </source>
</evidence>
<evidence type="ECO:0000256" key="1">
    <source>
        <dbReference type="ARBA" id="ARBA00001957"/>
    </source>
</evidence>
<dbReference type="CDD" id="cd19531">
    <property type="entry name" value="LCL_NRPS-like"/>
    <property type="match status" value="2"/>
</dbReference>
<dbReference type="Pfam" id="PF00501">
    <property type="entry name" value="AMP-binding"/>
    <property type="match status" value="4"/>
</dbReference>
<evidence type="ECO:0000313" key="5">
    <source>
        <dbReference type="EMBL" id="MBP2325818.1"/>
    </source>
</evidence>
<dbReference type="PANTHER" id="PTHR45527:SF1">
    <property type="entry name" value="FATTY ACID SYNTHASE"/>
    <property type="match status" value="1"/>
</dbReference>
<proteinExistence type="predicted"/>
<dbReference type="Gene3D" id="3.40.50.1820">
    <property type="entry name" value="alpha/beta hydrolase"/>
    <property type="match status" value="1"/>
</dbReference>
<accession>A0ABS4TN27</accession>
<evidence type="ECO:0000313" key="6">
    <source>
        <dbReference type="Proteomes" id="UP001519332"/>
    </source>
</evidence>
<dbReference type="SUPFAM" id="SSF56801">
    <property type="entry name" value="Acetyl-CoA synthetase-like"/>
    <property type="match status" value="2"/>
</dbReference>
<dbReference type="SUPFAM" id="SSF47336">
    <property type="entry name" value="ACP-like"/>
    <property type="match status" value="2"/>
</dbReference>
<dbReference type="InterPro" id="IPR029058">
    <property type="entry name" value="AB_hydrolase_fold"/>
</dbReference>
<dbReference type="InterPro" id="IPR023213">
    <property type="entry name" value="CAT-like_dom_sf"/>
</dbReference>
<dbReference type="InterPro" id="IPR020845">
    <property type="entry name" value="AMP-binding_CS"/>
</dbReference>